<dbReference type="AlphaFoldDB" id="W3XQ47"/>
<protein>
    <submittedName>
        <fullName evidence="2">Uncharacterized protein</fullName>
    </submittedName>
</protein>
<proteinExistence type="predicted"/>
<name>W3XQ47_PESFW</name>
<evidence type="ECO:0000313" key="2">
    <source>
        <dbReference type="EMBL" id="ETS88114.1"/>
    </source>
</evidence>
<keyword evidence="3" id="KW-1185">Reference proteome</keyword>
<organism evidence="2 3">
    <name type="scientific">Pestalotiopsis fici (strain W106-1 / CGMCC3.15140)</name>
    <dbReference type="NCBI Taxonomy" id="1229662"/>
    <lineage>
        <taxon>Eukaryota</taxon>
        <taxon>Fungi</taxon>
        <taxon>Dikarya</taxon>
        <taxon>Ascomycota</taxon>
        <taxon>Pezizomycotina</taxon>
        <taxon>Sordariomycetes</taxon>
        <taxon>Xylariomycetidae</taxon>
        <taxon>Amphisphaeriales</taxon>
        <taxon>Sporocadaceae</taxon>
        <taxon>Pestalotiopsis</taxon>
    </lineage>
</organism>
<dbReference type="EMBL" id="KI912109">
    <property type="protein sequence ID" value="ETS88114.1"/>
    <property type="molecule type" value="Genomic_DNA"/>
</dbReference>
<feature type="chain" id="PRO_5004834975" evidence="1">
    <location>
        <begin position="19"/>
        <end position="172"/>
    </location>
</feature>
<dbReference type="RefSeq" id="XP_007828714.1">
    <property type="nucleotide sequence ID" value="XM_007830523.1"/>
</dbReference>
<sequence length="172" mass="20067">MQPSSLYCLLAAVGFVSAIAIPSVNLERSPVKIDHGKRLEDPELVSNEYLNYDKRGNPIQDGDEYHHYNNKKRSNPIQDGDEYHHYNNKRSPVEDPEVVSNEYLNYAKRGNPIQDGDEYHHYNNKRSPVEDPEVVSNEYLNYDKRGEVIEGANGYYSYNRKRRELMQIKVPY</sequence>
<dbReference type="InParanoid" id="W3XQ47"/>
<dbReference type="Proteomes" id="UP000030651">
    <property type="component" value="Unassembled WGS sequence"/>
</dbReference>
<dbReference type="KEGG" id="pfy:PFICI_01942"/>
<evidence type="ECO:0000313" key="3">
    <source>
        <dbReference type="Proteomes" id="UP000030651"/>
    </source>
</evidence>
<feature type="signal peptide" evidence="1">
    <location>
        <begin position="1"/>
        <end position="18"/>
    </location>
</feature>
<dbReference type="GeneID" id="19266955"/>
<accession>W3XQ47</accession>
<dbReference type="HOGENOM" id="CLU_1555789_0_0_1"/>
<evidence type="ECO:0000256" key="1">
    <source>
        <dbReference type="SAM" id="SignalP"/>
    </source>
</evidence>
<keyword evidence="1" id="KW-0732">Signal</keyword>
<reference evidence="3" key="1">
    <citation type="journal article" date="2015" name="BMC Genomics">
        <title>Genomic and transcriptomic analysis of the endophytic fungus Pestalotiopsis fici reveals its lifestyle and high potential for synthesis of natural products.</title>
        <authorList>
            <person name="Wang X."/>
            <person name="Zhang X."/>
            <person name="Liu L."/>
            <person name="Xiang M."/>
            <person name="Wang W."/>
            <person name="Sun X."/>
            <person name="Che Y."/>
            <person name="Guo L."/>
            <person name="Liu G."/>
            <person name="Guo L."/>
            <person name="Wang C."/>
            <person name="Yin W.B."/>
            <person name="Stadler M."/>
            <person name="Zhang X."/>
            <person name="Liu X."/>
        </authorList>
    </citation>
    <scope>NUCLEOTIDE SEQUENCE [LARGE SCALE GENOMIC DNA]</scope>
    <source>
        <strain evidence="3">W106-1 / CGMCC3.15140</strain>
    </source>
</reference>
<gene>
    <name evidence="2" type="ORF">PFICI_01942</name>
</gene>